<proteinExistence type="inferred from homology"/>
<dbReference type="InterPro" id="IPR023375">
    <property type="entry name" value="ADC_dom_sf"/>
</dbReference>
<dbReference type="InterPro" id="IPR050493">
    <property type="entry name" value="FAD-dep_Monooxygenase_BioMet"/>
</dbReference>
<comment type="similarity">
    <text evidence="1">Belongs to the paxM FAD-dependent monooxygenase family.</text>
</comment>
<evidence type="ECO:0000256" key="1">
    <source>
        <dbReference type="ARBA" id="ARBA00007992"/>
    </source>
</evidence>
<dbReference type="Pfam" id="PF01494">
    <property type="entry name" value="FAD_binding_3"/>
    <property type="match status" value="1"/>
</dbReference>
<sequence length="708" mass="77882">MVDSTNGTTSAEAHCLRNGEEHEQPCLRIIIAGAGIGGLVAAIALRKQGHRVEVFEQSRFNNEVGAAIHITPNAMGALSYIGIDPRDSGAVPLVQTRFISSDNVVVRVTDNAKDSVRWQNPWLQAHRAHLHTQLREAATSPARSGIPVKIQTASSVVLADSESATVTLADETTHSADLVIGADGVHSRTRGALMHVPPTTFRTDSSAFRFIISRESVEADPVTRPLVQTHGSMDMWYGPDRKIVLYPTYHNQLLNFVCVHPARLSDASNDYNKSASKSALLETYKDFHPSVIALLEKADPAGVKVYPFFDMAQLPTFARDRLAVVGDAAHPFTPHLAQGGAMAIEDAVSLAIMLDRSVTPPQVPQRLQWYNQARFERASTIQEYSRQVGGDGSDPNKKTTKLDGLKVYDYINYGLSHDEVHASTHLLRQLEWQEQNAKWRQPISFGPLPGPRQWSLSTWPIRHSVKASRTCASVSFTTSATLLRNMFPNACYRFSKADTVTHVTFAVESLRNLSWLAGGGYDLAALYVEDVCYRWSSGRVQQASYCPVMFENLADPIITGREELGIPKVFSDIKIHSNGSSFRAEISWRGAEWATLELKDLVPTEKSPSDHLSGGLLVHKYIPSSNPAKPDADYDIMHSADESIAATSSLASDRGSVRLEIRDLGPDSLPTLHPIVSRLAELPIFEIVQASVVEYDGVPDLSRQVHLD</sequence>
<name>A0A0N0NJ56_9EURO</name>
<dbReference type="SUPFAM" id="SSF160104">
    <property type="entry name" value="Acetoacetate decarboxylase-like"/>
    <property type="match status" value="1"/>
</dbReference>
<dbReference type="Gene3D" id="3.50.50.60">
    <property type="entry name" value="FAD/NAD(P)-binding domain"/>
    <property type="match status" value="1"/>
</dbReference>
<dbReference type="AlphaFoldDB" id="A0A0N0NJ56"/>
<dbReference type="InterPro" id="IPR036188">
    <property type="entry name" value="FAD/NAD-bd_sf"/>
</dbReference>
<dbReference type="GO" id="GO:0004497">
    <property type="term" value="F:monooxygenase activity"/>
    <property type="evidence" value="ECO:0007669"/>
    <property type="project" value="UniProtKB-KW"/>
</dbReference>
<dbReference type="InterPro" id="IPR010451">
    <property type="entry name" value="Acetoacetate_decarboxylase"/>
</dbReference>
<evidence type="ECO:0000256" key="3">
    <source>
        <dbReference type="ARBA" id="ARBA00022827"/>
    </source>
</evidence>
<keyword evidence="3" id="KW-0274">FAD</keyword>
<dbReference type="Proteomes" id="UP000038010">
    <property type="component" value="Unassembled WGS sequence"/>
</dbReference>
<dbReference type="PANTHER" id="PTHR13789:SF261">
    <property type="entry name" value="HYDROXYLASE, PUTATIVE (AFU_ORTHOLOGUE AFUA_7G00590)-RELATED"/>
    <property type="match status" value="1"/>
</dbReference>
<dbReference type="EMBL" id="LFJN01000030">
    <property type="protein sequence ID" value="KPI36528.1"/>
    <property type="molecule type" value="Genomic_DNA"/>
</dbReference>
<comment type="caution">
    <text evidence="7">The sequence shown here is derived from an EMBL/GenBank/DDBJ whole genome shotgun (WGS) entry which is preliminary data.</text>
</comment>
<evidence type="ECO:0000256" key="4">
    <source>
        <dbReference type="ARBA" id="ARBA00023002"/>
    </source>
</evidence>
<dbReference type="GO" id="GO:0071949">
    <property type="term" value="F:FAD binding"/>
    <property type="evidence" value="ECO:0007669"/>
    <property type="project" value="InterPro"/>
</dbReference>
<dbReference type="Gene3D" id="2.40.400.10">
    <property type="entry name" value="Acetoacetate decarboxylase-like"/>
    <property type="match status" value="1"/>
</dbReference>
<evidence type="ECO:0000256" key="2">
    <source>
        <dbReference type="ARBA" id="ARBA00022630"/>
    </source>
</evidence>
<dbReference type="SUPFAM" id="SSF54373">
    <property type="entry name" value="FAD-linked reductases, C-terminal domain"/>
    <property type="match status" value="1"/>
</dbReference>
<dbReference type="Pfam" id="PF06314">
    <property type="entry name" value="ADC"/>
    <property type="match status" value="1"/>
</dbReference>
<keyword evidence="4" id="KW-0560">Oxidoreductase</keyword>
<organism evidence="7 8">
    <name type="scientific">Cyphellophora attinorum</name>
    <dbReference type="NCBI Taxonomy" id="1664694"/>
    <lineage>
        <taxon>Eukaryota</taxon>
        <taxon>Fungi</taxon>
        <taxon>Dikarya</taxon>
        <taxon>Ascomycota</taxon>
        <taxon>Pezizomycotina</taxon>
        <taxon>Eurotiomycetes</taxon>
        <taxon>Chaetothyriomycetidae</taxon>
        <taxon>Chaetothyriales</taxon>
        <taxon>Cyphellophoraceae</taxon>
        <taxon>Cyphellophora</taxon>
    </lineage>
</organism>
<dbReference type="SUPFAM" id="SSF51905">
    <property type="entry name" value="FAD/NAD(P)-binding domain"/>
    <property type="match status" value="1"/>
</dbReference>
<dbReference type="PANTHER" id="PTHR13789">
    <property type="entry name" value="MONOOXYGENASE"/>
    <property type="match status" value="1"/>
</dbReference>
<keyword evidence="8" id="KW-1185">Reference proteome</keyword>
<dbReference type="VEuPathDB" id="FungiDB:AB675_4440"/>
<dbReference type="OrthoDB" id="1047367at2759"/>
<evidence type="ECO:0000256" key="5">
    <source>
        <dbReference type="ARBA" id="ARBA00023033"/>
    </source>
</evidence>
<dbReference type="STRING" id="1664694.A0A0N0NJ56"/>
<evidence type="ECO:0000313" key="7">
    <source>
        <dbReference type="EMBL" id="KPI36528.1"/>
    </source>
</evidence>
<dbReference type="PRINTS" id="PR00420">
    <property type="entry name" value="RNGMNOXGNASE"/>
</dbReference>
<dbReference type="GeneID" id="28736459"/>
<evidence type="ECO:0000259" key="6">
    <source>
        <dbReference type="Pfam" id="PF01494"/>
    </source>
</evidence>
<dbReference type="RefSeq" id="XP_017996491.1">
    <property type="nucleotide sequence ID" value="XM_018144579.1"/>
</dbReference>
<accession>A0A0N0NJ56</accession>
<feature type="domain" description="FAD-binding" evidence="6">
    <location>
        <begin position="29"/>
        <end position="381"/>
    </location>
</feature>
<keyword evidence="2" id="KW-0285">Flavoprotein</keyword>
<protein>
    <submittedName>
        <fullName evidence="7">3-hydroxybenzoate 6-hydroxylase 1</fullName>
    </submittedName>
</protein>
<dbReference type="GO" id="GO:0016829">
    <property type="term" value="F:lyase activity"/>
    <property type="evidence" value="ECO:0007669"/>
    <property type="project" value="InterPro"/>
</dbReference>
<gene>
    <name evidence="7" type="ORF">AB675_4440</name>
</gene>
<reference evidence="7 8" key="1">
    <citation type="submission" date="2015-06" db="EMBL/GenBank/DDBJ databases">
        <title>Draft genome of the ant-associated black yeast Phialophora attae CBS 131958.</title>
        <authorList>
            <person name="Moreno L.F."/>
            <person name="Stielow B.J."/>
            <person name="de Hoog S."/>
            <person name="Vicente V.A."/>
            <person name="Weiss V.A."/>
            <person name="de Vries M."/>
            <person name="Cruz L.M."/>
            <person name="Souza E.M."/>
        </authorList>
    </citation>
    <scope>NUCLEOTIDE SEQUENCE [LARGE SCALE GENOMIC DNA]</scope>
    <source>
        <strain evidence="7 8">CBS 131958</strain>
    </source>
</reference>
<dbReference type="InterPro" id="IPR002938">
    <property type="entry name" value="FAD-bd"/>
</dbReference>
<evidence type="ECO:0000313" key="8">
    <source>
        <dbReference type="Proteomes" id="UP000038010"/>
    </source>
</evidence>
<keyword evidence="5" id="KW-0503">Monooxygenase</keyword>